<feature type="domain" description="C2H2-type" evidence="11">
    <location>
        <begin position="559"/>
        <end position="586"/>
    </location>
</feature>
<dbReference type="InterPro" id="IPR050589">
    <property type="entry name" value="Ikaros_C2H2-ZF"/>
</dbReference>
<dbReference type="Gene3D" id="3.30.160.60">
    <property type="entry name" value="Classic Zinc Finger"/>
    <property type="match status" value="8"/>
</dbReference>
<feature type="transmembrane region" description="Helical" evidence="10">
    <location>
        <begin position="709"/>
        <end position="727"/>
    </location>
</feature>
<dbReference type="InterPro" id="IPR029400">
    <property type="entry name" value="TINF2_N"/>
</dbReference>
<keyword evidence="5" id="KW-0862">Zinc</keyword>
<feature type="domain" description="C2H2-type" evidence="11">
    <location>
        <begin position="369"/>
        <end position="396"/>
    </location>
</feature>
<feature type="domain" description="C2H2-type" evidence="11">
    <location>
        <begin position="418"/>
        <end position="445"/>
    </location>
</feature>
<dbReference type="Proteomes" id="UP000261560">
    <property type="component" value="Unplaced"/>
</dbReference>
<dbReference type="Pfam" id="PF14973">
    <property type="entry name" value="TINF2_N"/>
    <property type="match status" value="1"/>
</dbReference>
<keyword evidence="10" id="KW-0812">Transmembrane</keyword>
<feature type="domain" description="C2H2-type" evidence="11">
    <location>
        <begin position="671"/>
        <end position="698"/>
    </location>
</feature>
<dbReference type="Ensembl" id="ENSOMET00000034217.1">
    <property type="protein sequence ID" value="ENSOMEP00000032279.1"/>
    <property type="gene ID" value="ENSOMEG00000017621.1"/>
</dbReference>
<keyword evidence="13" id="KW-1185">Reference proteome</keyword>
<keyword evidence="7" id="KW-0539">Nucleus</keyword>
<reference evidence="12" key="2">
    <citation type="submission" date="2025-09" db="UniProtKB">
        <authorList>
            <consortium name="Ensembl"/>
        </authorList>
    </citation>
    <scope>IDENTIFICATION</scope>
</reference>
<evidence type="ECO:0000256" key="1">
    <source>
        <dbReference type="ARBA" id="ARBA00004123"/>
    </source>
</evidence>
<feature type="compositionally biased region" description="Polar residues" evidence="9">
    <location>
        <begin position="313"/>
        <end position="340"/>
    </location>
</feature>
<dbReference type="FunFam" id="3.30.160.60:FF:000110">
    <property type="entry name" value="Zinc finger protein-like"/>
    <property type="match status" value="2"/>
</dbReference>
<feature type="transmembrane region" description="Helical" evidence="10">
    <location>
        <begin position="748"/>
        <end position="773"/>
    </location>
</feature>
<keyword evidence="10" id="KW-0472">Membrane</keyword>
<dbReference type="PANTHER" id="PTHR24404">
    <property type="entry name" value="ZINC FINGER PROTEIN"/>
    <property type="match status" value="1"/>
</dbReference>
<evidence type="ECO:0000256" key="2">
    <source>
        <dbReference type="ARBA" id="ARBA00022723"/>
    </source>
</evidence>
<dbReference type="GO" id="GO:0006357">
    <property type="term" value="P:regulation of transcription by RNA polymerase II"/>
    <property type="evidence" value="ECO:0007669"/>
    <property type="project" value="TreeGrafter"/>
</dbReference>
<dbReference type="Pfam" id="PF13912">
    <property type="entry name" value="zf-C2H2_6"/>
    <property type="match status" value="1"/>
</dbReference>
<keyword evidence="6" id="KW-0238">DNA-binding</keyword>
<evidence type="ECO:0000313" key="13">
    <source>
        <dbReference type="Proteomes" id="UP000261560"/>
    </source>
</evidence>
<evidence type="ECO:0000256" key="10">
    <source>
        <dbReference type="SAM" id="Phobius"/>
    </source>
</evidence>
<dbReference type="GO" id="GO:0005634">
    <property type="term" value="C:nucleus"/>
    <property type="evidence" value="ECO:0007669"/>
    <property type="project" value="UniProtKB-SubCell"/>
</dbReference>
<feature type="domain" description="C2H2-type" evidence="11">
    <location>
        <begin position="615"/>
        <end position="642"/>
    </location>
</feature>
<dbReference type="GO" id="GO:0008270">
    <property type="term" value="F:zinc ion binding"/>
    <property type="evidence" value="ECO:0007669"/>
    <property type="project" value="UniProtKB-KW"/>
</dbReference>
<dbReference type="AlphaFoldDB" id="A0A3B3DS66"/>
<dbReference type="FunFam" id="3.30.160.60:FF:002343">
    <property type="entry name" value="Zinc finger protein 33A"/>
    <property type="match status" value="2"/>
</dbReference>
<dbReference type="GO" id="GO:0003700">
    <property type="term" value="F:DNA-binding transcription factor activity"/>
    <property type="evidence" value="ECO:0007669"/>
    <property type="project" value="TreeGrafter"/>
</dbReference>
<evidence type="ECO:0000256" key="3">
    <source>
        <dbReference type="ARBA" id="ARBA00022737"/>
    </source>
</evidence>
<evidence type="ECO:0000256" key="7">
    <source>
        <dbReference type="ARBA" id="ARBA00023242"/>
    </source>
</evidence>
<dbReference type="PaxDb" id="30732-ENSOMEP00000032279"/>
<keyword evidence="4 8" id="KW-0863">Zinc-finger</keyword>
<evidence type="ECO:0000256" key="6">
    <source>
        <dbReference type="ARBA" id="ARBA00023125"/>
    </source>
</evidence>
<dbReference type="Pfam" id="PF13894">
    <property type="entry name" value="zf-C2H2_4"/>
    <property type="match status" value="2"/>
</dbReference>
<feature type="region of interest" description="Disordered" evidence="9">
    <location>
        <begin position="298"/>
        <end position="347"/>
    </location>
</feature>
<dbReference type="InterPro" id="IPR036236">
    <property type="entry name" value="Znf_C2H2_sf"/>
</dbReference>
<accession>A0A3B3DS66</accession>
<feature type="domain" description="C2H2-type" evidence="11">
    <location>
        <begin position="446"/>
        <end position="473"/>
    </location>
</feature>
<evidence type="ECO:0000256" key="5">
    <source>
        <dbReference type="ARBA" id="ARBA00022833"/>
    </source>
</evidence>
<feature type="domain" description="C2H2-type" evidence="11">
    <location>
        <begin position="532"/>
        <end position="559"/>
    </location>
</feature>
<dbReference type="SMART" id="SM00355">
    <property type="entry name" value="ZnF_C2H2"/>
    <property type="match status" value="11"/>
</dbReference>
<dbReference type="FunFam" id="3.30.160.60:FF:000295">
    <property type="entry name" value="zinc finger protein 19"/>
    <property type="match status" value="1"/>
</dbReference>
<reference evidence="12" key="1">
    <citation type="submission" date="2025-08" db="UniProtKB">
        <authorList>
            <consortium name="Ensembl"/>
        </authorList>
    </citation>
    <scope>IDENTIFICATION</scope>
</reference>
<dbReference type="InterPro" id="IPR013087">
    <property type="entry name" value="Znf_C2H2_type"/>
</dbReference>
<dbReference type="PROSITE" id="PS50157">
    <property type="entry name" value="ZINC_FINGER_C2H2_2"/>
    <property type="match status" value="10"/>
</dbReference>
<dbReference type="GeneTree" id="ENSGT00940000165332"/>
<evidence type="ECO:0000256" key="4">
    <source>
        <dbReference type="ARBA" id="ARBA00022771"/>
    </source>
</evidence>
<dbReference type="GO" id="GO:0000978">
    <property type="term" value="F:RNA polymerase II cis-regulatory region sequence-specific DNA binding"/>
    <property type="evidence" value="ECO:0007669"/>
    <property type="project" value="TreeGrafter"/>
</dbReference>
<organism evidence="12 13">
    <name type="scientific">Oryzias melastigma</name>
    <name type="common">Marine medaka</name>
    <dbReference type="NCBI Taxonomy" id="30732"/>
    <lineage>
        <taxon>Eukaryota</taxon>
        <taxon>Metazoa</taxon>
        <taxon>Chordata</taxon>
        <taxon>Craniata</taxon>
        <taxon>Vertebrata</taxon>
        <taxon>Euteleostomi</taxon>
        <taxon>Actinopterygii</taxon>
        <taxon>Neopterygii</taxon>
        <taxon>Teleostei</taxon>
        <taxon>Neoteleostei</taxon>
        <taxon>Acanthomorphata</taxon>
        <taxon>Ovalentaria</taxon>
        <taxon>Atherinomorphae</taxon>
        <taxon>Beloniformes</taxon>
        <taxon>Adrianichthyidae</taxon>
        <taxon>Oryziinae</taxon>
        <taxon>Oryzias</taxon>
    </lineage>
</organism>
<evidence type="ECO:0000259" key="11">
    <source>
        <dbReference type="PROSITE" id="PS50157"/>
    </source>
</evidence>
<feature type="domain" description="C2H2-type" evidence="11">
    <location>
        <begin position="643"/>
        <end position="670"/>
    </location>
</feature>
<protein>
    <recommendedName>
        <fullName evidence="11">C2H2-type domain-containing protein</fullName>
    </recommendedName>
</protein>
<dbReference type="PROSITE" id="PS00028">
    <property type="entry name" value="ZINC_FINGER_C2H2_1"/>
    <property type="match status" value="9"/>
</dbReference>
<evidence type="ECO:0000313" key="12">
    <source>
        <dbReference type="Ensembl" id="ENSOMEP00000032279.1"/>
    </source>
</evidence>
<dbReference type="PANTHER" id="PTHR24404:SF110">
    <property type="entry name" value="C2H2-TYPE DOMAIN-CONTAINING PROTEIN"/>
    <property type="match status" value="1"/>
</dbReference>
<dbReference type="STRING" id="30732.ENSOMEP00000032279"/>
<keyword evidence="10" id="KW-1133">Transmembrane helix</keyword>
<name>A0A3B3DS66_ORYME</name>
<comment type="subcellular location">
    <subcellularLocation>
        <location evidence="1">Nucleus</location>
    </subcellularLocation>
</comment>
<keyword evidence="3" id="KW-0677">Repeat</keyword>
<dbReference type="Pfam" id="PF00096">
    <property type="entry name" value="zf-C2H2"/>
    <property type="match status" value="4"/>
</dbReference>
<feature type="domain" description="C2H2-type" evidence="11">
    <location>
        <begin position="501"/>
        <end position="528"/>
    </location>
</feature>
<evidence type="ECO:0000256" key="9">
    <source>
        <dbReference type="SAM" id="MobiDB-lite"/>
    </source>
</evidence>
<dbReference type="SUPFAM" id="SSF57667">
    <property type="entry name" value="beta-beta-alpha zinc fingers"/>
    <property type="match status" value="6"/>
</dbReference>
<sequence length="809" mass="91352">MDTKTSDTKTLGYQDGAERSQNEADDEALHPGPPGQRGRLIGSLKRAIVINQVPPLPLSSLRLLIPPIRMLAAAMWQLALKQRVEHYGKLEDFVLLVTEAVPQLLTDRQKSLLLLALRAKVLLSDPTDVNHHLNRIQAVFQATEDKDAKQWCTALSSLVHRVTLQSADIQRLLQEVFDQSFDSALLSLVSNFLSRIEQLFPVPDFKQAASWLDGTPVGLEVNVQEDLMELLSHPSCRLGKATTAVGSASEETLLSAWSHPLIYKLSNPDPPPFEGHPAEVELVKVEVVKPVDEEHLEEVVVGPSSEGNEESNQRSAADTIETSLNSCKDSPGNTSVQSEDTAGDVDDSCSKVTASALQSISHNSQRVAHKCPQCGKCFIYRSQVIRHLRSNRSCSTALSSPNAAKEPRPAEPRPLRKFPCFQCSLVFKAKAELLTHQRSHRARPFYRCQHCDKAFHQLSSLTNHQQIHLDETRLACSQCHKVFESAAQRDAHLTQHQLPKLDCSVCAQTFGSQALLLRHLQTHSAEGAVLRYNCLFCDQTFSGVTLLRIHQRSHTPRTYRCDQCNKSYASPTILQAHQLTHRGERHYLCPQCGKSFKTRHGLECHLRTHSGERPYCCPYCSKDFTAIAGLNVHMRRHTGERPYVCAVCGKGWPSGGDLQKHMRSHTGERPYVCQYCGKGFSMSCHLTEHRRIHTGEPRRSHDLQTLPPLYPFVWSSFSFFIFHPYVFKHTLCRLCNLSIKTFSSLGKLSLVFLIFVNFTVFTMLHNFFFFFWAQLKSIVIFSNYCKLYNYEIKNRSTCSGNSCLYFWHC</sequence>
<dbReference type="CDD" id="cd11657">
    <property type="entry name" value="TIN2_N"/>
    <property type="match status" value="1"/>
</dbReference>
<keyword evidence="2" id="KW-0479">Metal-binding</keyword>
<evidence type="ECO:0000256" key="8">
    <source>
        <dbReference type="PROSITE-ProRule" id="PRU00042"/>
    </source>
</evidence>
<proteinExistence type="predicted"/>
<feature type="region of interest" description="Disordered" evidence="9">
    <location>
        <begin position="1"/>
        <end position="36"/>
    </location>
</feature>
<feature type="domain" description="C2H2-type" evidence="11">
    <location>
        <begin position="587"/>
        <end position="614"/>
    </location>
</feature>